<dbReference type="Gene3D" id="3.30.450.20">
    <property type="entry name" value="PAS domain"/>
    <property type="match status" value="3"/>
</dbReference>
<dbReference type="GO" id="GO:0000155">
    <property type="term" value="F:phosphorelay sensor kinase activity"/>
    <property type="evidence" value="ECO:0007669"/>
    <property type="project" value="InterPro"/>
</dbReference>
<dbReference type="InterPro" id="IPR011006">
    <property type="entry name" value="CheY-like_superfamily"/>
</dbReference>
<dbReference type="InterPro" id="IPR005467">
    <property type="entry name" value="His_kinase_dom"/>
</dbReference>
<evidence type="ECO:0000256" key="11">
    <source>
        <dbReference type="ARBA" id="ARBA00022989"/>
    </source>
</evidence>
<organism evidence="21 22">
    <name type="scientific">Mesoterricola sediminis</name>
    <dbReference type="NCBI Taxonomy" id="2927980"/>
    <lineage>
        <taxon>Bacteria</taxon>
        <taxon>Pseudomonadati</taxon>
        <taxon>Acidobacteriota</taxon>
        <taxon>Holophagae</taxon>
        <taxon>Holophagales</taxon>
        <taxon>Holophagaceae</taxon>
        <taxon>Mesoterricola</taxon>
    </lineage>
</organism>
<evidence type="ECO:0000256" key="7">
    <source>
        <dbReference type="ARBA" id="ARBA00022692"/>
    </source>
</evidence>
<dbReference type="CDD" id="cd00156">
    <property type="entry name" value="REC"/>
    <property type="match status" value="1"/>
</dbReference>
<evidence type="ECO:0000259" key="18">
    <source>
        <dbReference type="PROSITE" id="PS50112"/>
    </source>
</evidence>
<comment type="catalytic activity">
    <reaction evidence="1">
        <text>ATP + protein L-histidine = ADP + protein N-phospho-L-histidine.</text>
        <dbReference type="EC" id="2.7.13.3"/>
    </reaction>
</comment>
<evidence type="ECO:0000256" key="5">
    <source>
        <dbReference type="ARBA" id="ARBA00022553"/>
    </source>
</evidence>
<evidence type="ECO:0000259" key="17">
    <source>
        <dbReference type="PROSITE" id="PS50110"/>
    </source>
</evidence>
<evidence type="ECO:0000256" key="6">
    <source>
        <dbReference type="ARBA" id="ARBA00022679"/>
    </source>
</evidence>
<dbReference type="GO" id="GO:0005886">
    <property type="term" value="C:plasma membrane"/>
    <property type="evidence" value="ECO:0007669"/>
    <property type="project" value="UniProtKB-SubCell"/>
</dbReference>
<feature type="domain" description="PAS" evidence="18">
    <location>
        <begin position="498"/>
        <end position="544"/>
    </location>
</feature>
<sequence length="987" mass="107432">MYEIFKAPGSMPLLNRIPIKSQLRLVVLIMGLPMAGLILFLGLKARQRAVEDATRDLARLGDAVRAEQAGQVASTRQLLTVLAHLPIIRNREAKPVARLFEDLCARNPALSNLGVADRSGRVWAAAVPSSAPFQIGDRRYFQQALRRGRLASGEYVVSRATGRPSLNFGFPVVDAAGQVTDILSIGFHLESFKGVLERSRMPSGAILTFVDHRGVILYRAPDALGRVGTPFDARTMAEIQGFPDEEIHVGRSALLGERRIILTYKLRLEGETEPYLIIRGGIPLDAVLAGANRSILRNLSFMGLVWLLAFLAANAVAKRSILAPVGTLREASLRLARGEGRGAIADRIQGGELGELAATFDDMARQLRHREAALEESNARLEATLALAFDGYWSNDAEGRILDVNDAYCRITGWSREEIVGRFIPEFDVLDSVETVRERIALSRREGVIQFRSRHRKADGSRAEVEVRVALDPRTDRCLCFFRDITAALRAEEALRASEERFEVAFEASPDAISLSTLQEGRYLLVNEGFCAVSGRTREEVVGQLAVDLGIWLDPQERDQWVTQLRASGQVASMEVRLCRKDGTPFDALLSARVIRLGGEDVCLSVTRDITPLKRAAAERRRLEAELDHFQKLESLGRLAGGVAHDMNNTLAAILAVTEVLRIQRAGDAALMGSVSLVEQAAGRGREMVKSLLGFTRKEITQPVPVDVNAMVRQEMGLLDRTLLKKYELVMDLAEDLPAITGEPGSLGGALMNLCVNAADAMPGGGRLRIVTRRGPAGWVELVVEDTGEGMTPEVLRRAMEPFYTTKPTGKGTGLGLSQVFNTARAHGGYLRLESEPGQGTRAILGLACDSGPAPAAGSGPAPRERAPMDILLVDDEDLIRSALPPLLEAHGHRVRAVPGGREALRELDRAGAPDLVLLDMNMPEMNGLETLGAIRARFPSLPILVGTGYLEREAEEVLEADPRAGAITKPYTVEEIGRALDGLEAG</sequence>
<dbReference type="PROSITE" id="PS50110">
    <property type="entry name" value="RESPONSE_REGULATORY"/>
    <property type="match status" value="1"/>
</dbReference>
<dbReference type="PANTHER" id="PTHR43065:SF42">
    <property type="entry name" value="TWO-COMPONENT SENSOR PPRA"/>
    <property type="match status" value="1"/>
</dbReference>
<dbReference type="PANTHER" id="PTHR43065">
    <property type="entry name" value="SENSOR HISTIDINE KINASE"/>
    <property type="match status" value="1"/>
</dbReference>
<keyword evidence="9" id="KW-0418">Kinase</keyword>
<dbReference type="SMART" id="SM00387">
    <property type="entry name" value="HATPase_c"/>
    <property type="match status" value="1"/>
</dbReference>
<dbReference type="SUPFAM" id="SSF55785">
    <property type="entry name" value="PYP-like sensor domain (PAS domain)"/>
    <property type="match status" value="2"/>
</dbReference>
<dbReference type="Pfam" id="PF02518">
    <property type="entry name" value="HATPase_c"/>
    <property type="match status" value="1"/>
</dbReference>
<evidence type="ECO:0000256" key="3">
    <source>
        <dbReference type="ARBA" id="ARBA00012438"/>
    </source>
</evidence>
<dbReference type="SMART" id="SM00448">
    <property type="entry name" value="REC"/>
    <property type="match status" value="1"/>
</dbReference>
<evidence type="ECO:0000313" key="22">
    <source>
        <dbReference type="Proteomes" id="UP001228113"/>
    </source>
</evidence>
<dbReference type="InterPro" id="IPR000700">
    <property type="entry name" value="PAS-assoc_C"/>
</dbReference>
<evidence type="ECO:0000256" key="9">
    <source>
        <dbReference type="ARBA" id="ARBA00022777"/>
    </source>
</evidence>
<keyword evidence="11 15" id="KW-1133">Transmembrane helix</keyword>
<dbReference type="PROSITE" id="PS50885">
    <property type="entry name" value="HAMP"/>
    <property type="match status" value="1"/>
</dbReference>
<accession>A0AA48KFW5</accession>
<keyword evidence="6" id="KW-0808">Transferase</keyword>
<feature type="domain" description="Histidine kinase" evidence="16">
    <location>
        <begin position="642"/>
        <end position="851"/>
    </location>
</feature>
<proteinExistence type="predicted"/>
<dbReference type="InterPro" id="IPR036890">
    <property type="entry name" value="HATPase_C_sf"/>
</dbReference>
<dbReference type="PRINTS" id="PR00344">
    <property type="entry name" value="BCTRLSENSOR"/>
</dbReference>
<dbReference type="EMBL" id="AP027081">
    <property type="protein sequence ID" value="BDU76853.1"/>
    <property type="molecule type" value="Genomic_DNA"/>
</dbReference>
<evidence type="ECO:0000313" key="21">
    <source>
        <dbReference type="EMBL" id="BDU76853.1"/>
    </source>
</evidence>
<dbReference type="Gene3D" id="1.10.8.500">
    <property type="entry name" value="HAMP domain in histidine kinase"/>
    <property type="match status" value="1"/>
</dbReference>
<dbReference type="PROSITE" id="PS50112">
    <property type="entry name" value="PAS"/>
    <property type="match status" value="2"/>
</dbReference>
<evidence type="ECO:0000256" key="2">
    <source>
        <dbReference type="ARBA" id="ARBA00004651"/>
    </source>
</evidence>
<dbReference type="PROSITE" id="PS50109">
    <property type="entry name" value="HIS_KIN"/>
    <property type="match status" value="1"/>
</dbReference>
<dbReference type="SMART" id="SM00086">
    <property type="entry name" value="PAC"/>
    <property type="match status" value="2"/>
</dbReference>
<dbReference type="Pfam" id="PF02743">
    <property type="entry name" value="dCache_1"/>
    <property type="match status" value="1"/>
</dbReference>
<feature type="domain" description="Response regulatory" evidence="17">
    <location>
        <begin position="870"/>
        <end position="985"/>
    </location>
</feature>
<dbReference type="KEGG" id="msea:METESE_18110"/>
<dbReference type="SUPFAM" id="SSF52172">
    <property type="entry name" value="CheY-like"/>
    <property type="match status" value="1"/>
</dbReference>
<dbReference type="CDD" id="cd00082">
    <property type="entry name" value="HisKA"/>
    <property type="match status" value="1"/>
</dbReference>
<dbReference type="Pfam" id="PF00989">
    <property type="entry name" value="PAS"/>
    <property type="match status" value="1"/>
</dbReference>
<keyword evidence="4" id="KW-1003">Cell membrane</keyword>
<feature type="modified residue" description="4-aspartylphosphate" evidence="14">
    <location>
        <position position="920"/>
    </location>
</feature>
<keyword evidence="7 15" id="KW-0812">Transmembrane</keyword>
<dbReference type="InterPro" id="IPR001610">
    <property type="entry name" value="PAC"/>
</dbReference>
<dbReference type="CDD" id="cd12914">
    <property type="entry name" value="PDC1_DGC_like"/>
    <property type="match status" value="1"/>
</dbReference>
<evidence type="ECO:0000256" key="10">
    <source>
        <dbReference type="ARBA" id="ARBA00022840"/>
    </source>
</evidence>
<gene>
    <name evidence="21" type="ORF">METESE_18110</name>
</gene>
<evidence type="ECO:0000259" key="20">
    <source>
        <dbReference type="PROSITE" id="PS50885"/>
    </source>
</evidence>
<evidence type="ECO:0000256" key="4">
    <source>
        <dbReference type="ARBA" id="ARBA00022475"/>
    </source>
</evidence>
<dbReference type="Gene3D" id="3.30.565.10">
    <property type="entry name" value="Histidine kinase-like ATPase, C-terminal domain"/>
    <property type="match status" value="1"/>
</dbReference>
<comment type="subcellular location">
    <subcellularLocation>
        <location evidence="2">Cell membrane</location>
        <topology evidence="2">Multi-pass membrane protein</topology>
    </subcellularLocation>
</comment>
<dbReference type="CDD" id="cd00130">
    <property type="entry name" value="PAS"/>
    <property type="match status" value="2"/>
</dbReference>
<keyword evidence="22" id="KW-1185">Reference proteome</keyword>
<dbReference type="InterPro" id="IPR036097">
    <property type="entry name" value="HisK_dim/P_sf"/>
</dbReference>
<evidence type="ECO:0000256" key="13">
    <source>
        <dbReference type="ARBA" id="ARBA00023136"/>
    </source>
</evidence>
<evidence type="ECO:0000256" key="12">
    <source>
        <dbReference type="ARBA" id="ARBA00023012"/>
    </source>
</evidence>
<dbReference type="Pfam" id="PF00072">
    <property type="entry name" value="Response_reg"/>
    <property type="match status" value="1"/>
</dbReference>
<dbReference type="NCBIfam" id="TIGR00229">
    <property type="entry name" value="sensory_box"/>
    <property type="match status" value="2"/>
</dbReference>
<dbReference type="PROSITE" id="PS50113">
    <property type="entry name" value="PAC"/>
    <property type="match status" value="1"/>
</dbReference>
<reference evidence="21" key="1">
    <citation type="journal article" date="2023" name="Int. J. Syst. Evol. Microbiol.">
        <title>Mesoterricola silvestris gen. nov., sp. nov., Mesoterricola sediminis sp. nov., Geothrix oryzae sp. nov., Geothrix edaphica sp. nov., Geothrix rubra sp. nov., and Geothrix limicola sp. nov., six novel members of Acidobacteriota isolated from soils.</title>
        <authorList>
            <person name="Itoh H."/>
            <person name="Sugisawa Y."/>
            <person name="Mise K."/>
            <person name="Xu Z."/>
            <person name="Kuniyasu M."/>
            <person name="Ushijima N."/>
            <person name="Kawano K."/>
            <person name="Kobayashi E."/>
            <person name="Shiratori Y."/>
            <person name="Masuda Y."/>
            <person name="Senoo K."/>
        </authorList>
    </citation>
    <scope>NUCLEOTIDE SEQUENCE</scope>
    <source>
        <strain evidence="21">W786</strain>
    </source>
</reference>
<feature type="domain" description="HAMP" evidence="20">
    <location>
        <begin position="319"/>
        <end position="372"/>
    </location>
</feature>
<evidence type="ECO:0000259" key="16">
    <source>
        <dbReference type="PROSITE" id="PS50109"/>
    </source>
</evidence>
<keyword evidence="10" id="KW-0067">ATP-binding</keyword>
<dbReference type="Pfam" id="PF13426">
    <property type="entry name" value="PAS_9"/>
    <property type="match status" value="1"/>
</dbReference>
<dbReference type="Gene3D" id="3.40.50.2300">
    <property type="match status" value="1"/>
</dbReference>
<dbReference type="InterPro" id="IPR003660">
    <property type="entry name" value="HAMP_dom"/>
</dbReference>
<dbReference type="Gene3D" id="1.10.287.130">
    <property type="match status" value="1"/>
</dbReference>
<dbReference type="SUPFAM" id="SSF55874">
    <property type="entry name" value="ATPase domain of HSP90 chaperone/DNA topoisomerase II/histidine kinase"/>
    <property type="match status" value="1"/>
</dbReference>
<evidence type="ECO:0000256" key="1">
    <source>
        <dbReference type="ARBA" id="ARBA00000085"/>
    </source>
</evidence>
<dbReference type="SUPFAM" id="SSF103190">
    <property type="entry name" value="Sensory domain-like"/>
    <property type="match status" value="1"/>
</dbReference>
<dbReference type="InterPro" id="IPR004358">
    <property type="entry name" value="Sig_transdc_His_kin-like_C"/>
</dbReference>
<keyword evidence="5 14" id="KW-0597">Phosphoprotein</keyword>
<dbReference type="InterPro" id="IPR029151">
    <property type="entry name" value="Sensor-like_sf"/>
</dbReference>
<dbReference type="InterPro" id="IPR013767">
    <property type="entry name" value="PAS_fold"/>
</dbReference>
<evidence type="ECO:0000256" key="8">
    <source>
        <dbReference type="ARBA" id="ARBA00022741"/>
    </source>
</evidence>
<dbReference type="SUPFAM" id="SSF47384">
    <property type="entry name" value="Homodimeric domain of signal transducing histidine kinase"/>
    <property type="match status" value="1"/>
</dbReference>
<name>A0AA48KFW5_9BACT</name>
<dbReference type="InterPro" id="IPR035965">
    <property type="entry name" value="PAS-like_dom_sf"/>
</dbReference>
<keyword evidence="12" id="KW-0902">Two-component regulatory system</keyword>
<evidence type="ECO:0000256" key="14">
    <source>
        <dbReference type="PROSITE-ProRule" id="PRU00169"/>
    </source>
</evidence>
<dbReference type="SMART" id="SM00388">
    <property type="entry name" value="HisKA"/>
    <property type="match status" value="1"/>
</dbReference>
<dbReference type="GO" id="GO:0005524">
    <property type="term" value="F:ATP binding"/>
    <property type="evidence" value="ECO:0007669"/>
    <property type="project" value="UniProtKB-KW"/>
</dbReference>
<dbReference type="SMART" id="SM00304">
    <property type="entry name" value="HAMP"/>
    <property type="match status" value="1"/>
</dbReference>
<dbReference type="InterPro" id="IPR000014">
    <property type="entry name" value="PAS"/>
</dbReference>
<keyword evidence="13 15" id="KW-0472">Membrane</keyword>
<keyword evidence="8" id="KW-0547">Nucleotide-binding</keyword>
<protein>
    <recommendedName>
        <fullName evidence="3">histidine kinase</fullName>
        <ecNumber evidence="3">2.7.13.3</ecNumber>
    </recommendedName>
</protein>
<dbReference type="InterPro" id="IPR003594">
    <property type="entry name" value="HATPase_dom"/>
</dbReference>
<feature type="domain" description="PAC" evidence="19">
    <location>
        <begin position="572"/>
        <end position="622"/>
    </location>
</feature>
<dbReference type="Proteomes" id="UP001228113">
    <property type="component" value="Chromosome"/>
</dbReference>
<evidence type="ECO:0000259" key="19">
    <source>
        <dbReference type="PROSITE" id="PS50113"/>
    </source>
</evidence>
<dbReference type="InterPro" id="IPR001789">
    <property type="entry name" value="Sig_transdc_resp-reg_receiver"/>
</dbReference>
<feature type="transmembrane region" description="Helical" evidence="15">
    <location>
        <begin position="23"/>
        <end position="43"/>
    </location>
</feature>
<evidence type="ECO:0000256" key="15">
    <source>
        <dbReference type="SAM" id="Phobius"/>
    </source>
</evidence>
<dbReference type="InterPro" id="IPR003661">
    <property type="entry name" value="HisK_dim/P_dom"/>
</dbReference>
<dbReference type="Pfam" id="PF00672">
    <property type="entry name" value="HAMP"/>
    <property type="match status" value="1"/>
</dbReference>
<dbReference type="SMART" id="SM00091">
    <property type="entry name" value="PAS"/>
    <property type="match status" value="2"/>
</dbReference>
<feature type="domain" description="PAS" evidence="18">
    <location>
        <begin position="377"/>
        <end position="447"/>
    </location>
</feature>
<dbReference type="InterPro" id="IPR033479">
    <property type="entry name" value="dCache_1"/>
</dbReference>
<dbReference type="AlphaFoldDB" id="A0AA48KFW5"/>
<dbReference type="EC" id="2.7.13.3" evidence="3"/>